<evidence type="ECO:0000313" key="2">
    <source>
        <dbReference type="EMBL" id="KAL3422900.1"/>
    </source>
</evidence>
<accession>A0ABR4PHY4</accession>
<dbReference type="EMBL" id="JBFCZG010000004">
    <property type="protein sequence ID" value="KAL3422900.1"/>
    <property type="molecule type" value="Genomic_DNA"/>
</dbReference>
<evidence type="ECO:0000313" key="3">
    <source>
        <dbReference type="Proteomes" id="UP001629113"/>
    </source>
</evidence>
<organism evidence="2 3">
    <name type="scientific">Phlyctema vagabunda</name>
    <dbReference type="NCBI Taxonomy" id="108571"/>
    <lineage>
        <taxon>Eukaryota</taxon>
        <taxon>Fungi</taxon>
        <taxon>Dikarya</taxon>
        <taxon>Ascomycota</taxon>
        <taxon>Pezizomycotina</taxon>
        <taxon>Leotiomycetes</taxon>
        <taxon>Helotiales</taxon>
        <taxon>Dermateaceae</taxon>
        <taxon>Phlyctema</taxon>
    </lineage>
</organism>
<feature type="region of interest" description="Disordered" evidence="1">
    <location>
        <begin position="1"/>
        <end position="20"/>
    </location>
</feature>
<keyword evidence="3" id="KW-1185">Reference proteome</keyword>
<dbReference type="Proteomes" id="UP001629113">
    <property type="component" value="Unassembled WGS sequence"/>
</dbReference>
<gene>
    <name evidence="2" type="ORF">PVAG01_04647</name>
</gene>
<name>A0ABR4PHY4_9HELO</name>
<sequence length="197" mass="21436">MHNHPGPYEHGDGEVPLSIGLTPATAHTGAVIHQPDLTLTLHQSSPDLESRAPHLRHVNPGSDLDRWVKKEQSQRVSEWDTSKIDALLSTTRAPAKRSKFNTYLTSPLYHEPALSTQRCEGQDRTGQDRLYRSCCTMPSYLDSTAEERGISHPSVGGSSGSTCISGAVPVRARTVVIHDPSRAEDELSCSSVVVSSE</sequence>
<comment type="caution">
    <text evidence="2">The sequence shown here is derived from an EMBL/GenBank/DDBJ whole genome shotgun (WGS) entry which is preliminary data.</text>
</comment>
<reference evidence="2 3" key="1">
    <citation type="submission" date="2024-06" db="EMBL/GenBank/DDBJ databases">
        <title>Complete genome of Phlyctema vagabunda strain 19-DSS-EL-015.</title>
        <authorList>
            <person name="Fiorenzani C."/>
        </authorList>
    </citation>
    <scope>NUCLEOTIDE SEQUENCE [LARGE SCALE GENOMIC DNA]</scope>
    <source>
        <strain evidence="2 3">19-DSS-EL-015</strain>
    </source>
</reference>
<proteinExistence type="predicted"/>
<feature type="region of interest" description="Disordered" evidence="1">
    <location>
        <begin position="46"/>
        <end position="65"/>
    </location>
</feature>
<protein>
    <submittedName>
        <fullName evidence="2">Uncharacterized protein</fullName>
    </submittedName>
</protein>
<evidence type="ECO:0000256" key="1">
    <source>
        <dbReference type="SAM" id="MobiDB-lite"/>
    </source>
</evidence>